<evidence type="ECO:0000256" key="1">
    <source>
        <dbReference type="SAM" id="Phobius"/>
    </source>
</evidence>
<keyword evidence="3" id="KW-0407">Ion channel</keyword>
<protein>
    <submittedName>
        <fullName evidence="3">Potassium channel family protein</fullName>
    </submittedName>
</protein>
<evidence type="ECO:0000313" key="3">
    <source>
        <dbReference type="EMBL" id="MFB9209103.1"/>
    </source>
</evidence>
<dbReference type="Gene3D" id="1.10.287.70">
    <property type="match status" value="1"/>
</dbReference>
<sequence>MSSSQVGLRAWARSAAAVVLITGVYFVAPLPAARTPGGSPELRTIGFVAGVIVLTWLVGRQVGRALRRERLLAEQLAMLLTVVTLVVAFFAALYFLMADQFHGLRTRLDALYFSVVTLGTIGYGDVVPVGQGAKAVVIVQVMFDLVIVTSALTLIVGGWRSRE</sequence>
<dbReference type="InterPro" id="IPR013099">
    <property type="entry name" value="K_chnl_dom"/>
</dbReference>
<keyword evidence="1" id="KW-0812">Transmembrane</keyword>
<dbReference type="EMBL" id="JBHMEI010000095">
    <property type="protein sequence ID" value="MFB9209103.1"/>
    <property type="molecule type" value="Genomic_DNA"/>
</dbReference>
<evidence type="ECO:0000313" key="4">
    <source>
        <dbReference type="Proteomes" id="UP001589647"/>
    </source>
</evidence>
<comment type="caution">
    <text evidence="3">The sequence shown here is derived from an EMBL/GenBank/DDBJ whole genome shotgun (WGS) entry which is preliminary data.</text>
</comment>
<dbReference type="Pfam" id="PF07885">
    <property type="entry name" value="Ion_trans_2"/>
    <property type="match status" value="1"/>
</dbReference>
<dbReference type="SUPFAM" id="SSF81324">
    <property type="entry name" value="Voltage-gated potassium channels"/>
    <property type="match status" value="1"/>
</dbReference>
<dbReference type="Proteomes" id="UP001589647">
    <property type="component" value="Unassembled WGS sequence"/>
</dbReference>
<keyword evidence="1" id="KW-1133">Transmembrane helix</keyword>
<feature type="transmembrane region" description="Helical" evidence="1">
    <location>
        <begin position="110"/>
        <end position="129"/>
    </location>
</feature>
<keyword evidence="3" id="KW-0406">Ion transport</keyword>
<reference evidence="3 4" key="1">
    <citation type="submission" date="2024-09" db="EMBL/GenBank/DDBJ databases">
        <authorList>
            <person name="Sun Q."/>
            <person name="Mori K."/>
        </authorList>
    </citation>
    <scope>NUCLEOTIDE SEQUENCE [LARGE SCALE GENOMIC DNA]</scope>
    <source>
        <strain evidence="3 4">CCM 3426</strain>
    </source>
</reference>
<evidence type="ECO:0000259" key="2">
    <source>
        <dbReference type="Pfam" id="PF07885"/>
    </source>
</evidence>
<feature type="transmembrane region" description="Helical" evidence="1">
    <location>
        <begin position="71"/>
        <end position="98"/>
    </location>
</feature>
<proteinExistence type="predicted"/>
<feature type="transmembrane region" description="Helical" evidence="1">
    <location>
        <begin position="12"/>
        <end position="30"/>
    </location>
</feature>
<dbReference type="RefSeq" id="WP_189651826.1">
    <property type="nucleotide sequence ID" value="NZ_BMRC01000022.1"/>
</dbReference>
<feature type="transmembrane region" description="Helical" evidence="1">
    <location>
        <begin position="136"/>
        <end position="159"/>
    </location>
</feature>
<feature type="domain" description="Potassium channel" evidence="2">
    <location>
        <begin position="83"/>
        <end position="155"/>
    </location>
</feature>
<accession>A0ABV5IYL2</accession>
<feature type="transmembrane region" description="Helical" evidence="1">
    <location>
        <begin position="42"/>
        <end position="59"/>
    </location>
</feature>
<name>A0ABV5IYL2_9ACTN</name>
<gene>
    <name evidence="3" type="ORF">ACFFV7_48525</name>
</gene>
<organism evidence="3 4">
    <name type="scientific">Nonomuraea spiralis</name>
    <dbReference type="NCBI Taxonomy" id="46182"/>
    <lineage>
        <taxon>Bacteria</taxon>
        <taxon>Bacillati</taxon>
        <taxon>Actinomycetota</taxon>
        <taxon>Actinomycetes</taxon>
        <taxon>Streptosporangiales</taxon>
        <taxon>Streptosporangiaceae</taxon>
        <taxon>Nonomuraea</taxon>
    </lineage>
</organism>
<keyword evidence="1" id="KW-0472">Membrane</keyword>
<keyword evidence="4" id="KW-1185">Reference proteome</keyword>
<keyword evidence="3" id="KW-0813">Transport</keyword>
<dbReference type="GO" id="GO:0034220">
    <property type="term" value="P:monoatomic ion transmembrane transport"/>
    <property type="evidence" value="ECO:0007669"/>
    <property type="project" value="UniProtKB-KW"/>
</dbReference>